<evidence type="ECO:0000313" key="2">
    <source>
        <dbReference type="Proteomes" id="UP000617628"/>
    </source>
</evidence>
<reference evidence="1" key="1">
    <citation type="submission" date="2021-01" db="EMBL/GenBank/DDBJ databases">
        <title>Modified the classification status of verrucomicrobia.</title>
        <authorList>
            <person name="Feng X."/>
        </authorList>
    </citation>
    <scope>NUCLEOTIDE SEQUENCE</scope>
    <source>
        <strain evidence="1">KCTC 13126</strain>
    </source>
</reference>
<protein>
    <submittedName>
        <fullName evidence="1">Uncharacterized protein</fullName>
    </submittedName>
</protein>
<keyword evidence="2" id="KW-1185">Reference proteome</keyword>
<dbReference type="RefSeq" id="WP_200355194.1">
    <property type="nucleotide sequence ID" value="NZ_JAENIL010000014.1"/>
</dbReference>
<sequence>MNTKTDRSNQAAHTMSANARLFRDDRMKINITTNGTSTEADIVWL</sequence>
<organism evidence="1 2">
    <name type="scientific">Pelagicoccus mobilis</name>
    <dbReference type="NCBI Taxonomy" id="415221"/>
    <lineage>
        <taxon>Bacteria</taxon>
        <taxon>Pseudomonadati</taxon>
        <taxon>Verrucomicrobiota</taxon>
        <taxon>Opitutia</taxon>
        <taxon>Puniceicoccales</taxon>
        <taxon>Pelagicoccaceae</taxon>
        <taxon>Pelagicoccus</taxon>
    </lineage>
</organism>
<comment type="caution">
    <text evidence="1">The sequence shown here is derived from an EMBL/GenBank/DDBJ whole genome shotgun (WGS) entry which is preliminary data.</text>
</comment>
<dbReference type="Proteomes" id="UP000617628">
    <property type="component" value="Unassembled WGS sequence"/>
</dbReference>
<accession>A0A934RU95</accession>
<proteinExistence type="predicted"/>
<dbReference type="EMBL" id="JAENIL010000014">
    <property type="protein sequence ID" value="MBK1876977.1"/>
    <property type="molecule type" value="Genomic_DNA"/>
</dbReference>
<dbReference type="AlphaFoldDB" id="A0A934RU95"/>
<evidence type="ECO:0000313" key="1">
    <source>
        <dbReference type="EMBL" id="MBK1876977.1"/>
    </source>
</evidence>
<gene>
    <name evidence="1" type="ORF">JIN87_08865</name>
</gene>
<name>A0A934RU95_9BACT</name>